<dbReference type="EMBL" id="APBN01000001">
    <property type="protein sequence ID" value="EMT54606.1"/>
    <property type="molecule type" value="Genomic_DNA"/>
</dbReference>
<dbReference type="AlphaFoldDB" id="M8E5U7"/>
<dbReference type="PATRIC" id="fig|1300222.3.peg.708"/>
<name>M8E5U7_9BACL</name>
<feature type="compositionally biased region" description="Polar residues" evidence="1">
    <location>
        <begin position="1"/>
        <end position="13"/>
    </location>
</feature>
<proteinExistence type="predicted"/>
<protein>
    <submittedName>
        <fullName evidence="2">Uncharacterized protein</fullName>
    </submittedName>
</protein>
<feature type="compositionally biased region" description="Basic and acidic residues" evidence="1">
    <location>
        <begin position="24"/>
        <end position="42"/>
    </location>
</feature>
<dbReference type="Proteomes" id="UP000012081">
    <property type="component" value="Unassembled WGS sequence"/>
</dbReference>
<organism evidence="2 3">
    <name type="scientific">Brevibacillus borstelensis AK1</name>
    <dbReference type="NCBI Taxonomy" id="1300222"/>
    <lineage>
        <taxon>Bacteria</taxon>
        <taxon>Bacillati</taxon>
        <taxon>Bacillota</taxon>
        <taxon>Bacilli</taxon>
        <taxon>Bacillales</taxon>
        <taxon>Paenibacillaceae</taxon>
        <taxon>Brevibacillus</taxon>
    </lineage>
</organism>
<sequence length="66" mass="7641">MLSSRMSANSTDTKQSRRRFVAGHHADEQKEQKAKNASKESKTYVCKEKLEADVKSLQFFMRPTFD</sequence>
<evidence type="ECO:0000313" key="2">
    <source>
        <dbReference type="EMBL" id="EMT54606.1"/>
    </source>
</evidence>
<accession>M8E5U7</accession>
<reference evidence="2 3" key="1">
    <citation type="submission" date="2013-03" db="EMBL/GenBank/DDBJ databases">
        <title>Assembly of a new bacterial strain Brevibacillus borstelensis AK1.</title>
        <authorList>
            <person name="Rajan I."/>
            <person name="PoliReddy D."/>
            <person name="Sugumar T."/>
            <person name="Rathinam K."/>
            <person name="Alqarawi S."/>
            <person name="Khalil A.B."/>
            <person name="Sivakumar N."/>
        </authorList>
    </citation>
    <scope>NUCLEOTIDE SEQUENCE [LARGE SCALE GENOMIC DNA]</scope>
    <source>
        <strain evidence="2 3">AK1</strain>
    </source>
</reference>
<dbReference type="STRING" id="1300222.I532_03340"/>
<feature type="region of interest" description="Disordered" evidence="1">
    <location>
        <begin position="1"/>
        <end position="42"/>
    </location>
</feature>
<keyword evidence="3" id="KW-1185">Reference proteome</keyword>
<gene>
    <name evidence="2" type="ORF">I532_03340</name>
</gene>
<comment type="caution">
    <text evidence="2">The sequence shown here is derived from an EMBL/GenBank/DDBJ whole genome shotgun (WGS) entry which is preliminary data.</text>
</comment>
<evidence type="ECO:0000313" key="3">
    <source>
        <dbReference type="Proteomes" id="UP000012081"/>
    </source>
</evidence>
<evidence type="ECO:0000256" key="1">
    <source>
        <dbReference type="SAM" id="MobiDB-lite"/>
    </source>
</evidence>